<evidence type="ECO:0000256" key="3">
    <source>
        <dbReference type="ARBA" id="ARBA00022729"/>
    </source>
</evidence>
<evidence type="ECO:0000256" key="2">
    <source>
        <dbReference type="ARBA" id="ARBA00010333"/>
    </source>
</evidence>
<feature type="chain" id="PRO_5038835704" description="Solute-binding protein family 3/N-terminal domain-containing protein" evidence="5">
    <location>
        <begin position="20"/>
        <end position="296"/>
    </location>
</feature>
<dbReference type="GO" id="GO:0030313">
    <property type="term" value="C:cell envelope"/>
    <property type="evidence" value="ECO:0007669"/>
    <property type="project" value="UniProtKB-SubCell"/>
</dbReference>
<dbReference type="AlphaFoldDB" id="A0A179B0J7"/>
<evidence type="ECO:0000256" key="5">
    <source>
        <dbReference type="SAM" id="SignalP"/>
    </source>
</evidence>
<dbReference type="EMBL" id="LVZK01000003">
    <property type="protein sequence ID" value="OAP85238.1"/>
    <property type="molecule type" value="Genomic_DNA"/>
</dbReference>
<dbReference type="PANTHER" id="PTHR35936:SF17">
    <property type="entry name" value="ARGININE-BINDING EXTRACELLULAR PROTEIN ARTP"/>
    <property type="match status" value="1"/>
</dbReference>
<dbReference type="InterPro" id="IPR018313">
    <property type="entry name" value="SBP_3_CS"/>
</dbReference>
<reference evidence="7 8" key="1">
    <citation type="submission" date="2016-04" db="EMBL/GenBank/DDBJ databases">
        <title>Peptidophaga gingivicola gen. nov., sp. nov., isolated from human subgingival plaque.</title>
        <authorList>
            <person name="Beall C.J."/>
            <person name="Mokrzan E.M."/>
            <person name="Griffen A.L."/>
            <person name="Leys E.J."/>
        </authorList>
    </citation>
    <scope>NUCLEOTIDE SEQUENCE [LARGE SCALE GENOMIC DNA]</scope>
    <source>
        <strain evidence="7 8">BA112</strain>
    </source>
</reference>
<proteinExistence type="inferred from homology"/>
<dbReference type="PROSITE" id="PS01039">
    <property type="entry name" value="SBP_BACTERIAL_3"/>
    <property type="match status" value="1"/>
</dbReference>
<dbReference type="RefSeq" id="WP_064231870.1">
    <property type="nucleotide sequence ID" value="NZ_LVZK01000003.1"/>
</dbReference>
<dbReference type="CDD" id="cd01004">
    <property type="entry name" value="PBP2_MidA_like"/>
    <property type="match status" value="1"/>
</dbReference>
<feature type="domain" description="Solute-binding protein family 3/N-terminal" evidence="6">
    <location>
        <begin position="63"/>
        <end position="283"/>
    </location>
</feature>
<dbReference type="STRING" id="1823756.A4H34_08995"/>
<evidence type="ECO:0000256" key="4">
    <source>
        <dbReference type="RuleBase" id="RU003744"/>
    </source>
</evidence>
<keyword evidence="3 5" id="KW-0732">Signal</keyword>
<keyword evidence="8" id="KW-1185">Reference proteome</keyword>
<dbReference type="PROSITE" id="PS51257">
    <property type="entry name" value="PROKAR_LIPOPROTEIN"/>
    <property type="match status" value="1"/>
</dbReference>
<evidence type="ECO:0000313" key="8">
    <source>
        <dbReference type="Proteomes" id="UP000078368"/>
    </source>
</evidence>
<evidence type="ECO:0000313" key="7">
    <source>
        <dbReference type="EMBL" id="OAP85238.1"/>
    </source>
</evidence>
<evidence type="ECO:0000259" key="6">
    <source>
        <dbReference type="SMART" id="SM00062"/>
    </source>
</evidence>
<dbReference type="SUPFAM" id="SSF53850">
    <property type="entry name" value="Periplasmic binding protein-like II"/>
    <property type="match status" value="1"/>
</dbReference>
<gene>
    <name evidence="7" type="ORF">A4H34_08995</name>
</gene>
<comment type="subcellular location">
    <subcellularLocation>
        <location evidence="1">Cell envelope</location>
    </subcellularLocation>
</comment>
<protein>
    <recommendedName>
        <fullName evidence="6">Solute-binding protein family 3/N-terminal domain-containing protein</fullName>
    </recommendedName>
</protein>
<comment type="similarity">
    <text evidence="2 4">Belongs to the bacterial solute-binding protein 3 family.</text>
</comment>
<feature type="signal peptide" evidence="5">
    <location>
        <begin position="1"/>
        <end position="19"/>
    </location>
</feature>
<dbReference type="PANTHER" id="PTHR35936">
    <property type="entry name" value="MEMBRANE-BOUND LYTIC MUREIN TRANSGLYCOSYLASE F"/>
    <property type="match status" value="1"/>
</dbReference>
<name>A0A179B0J7_9ACTO</name>
<dbReference type="Pfam" id="PF00497">
    <property type="entry name" value="SBP_bac_3"/>
    <property type="match status" value="1"/>
</dbReference>
<organism evidence="7 8">
    <name type="scientific">Peptidiphaga gingivicola</name>
    <dbReference type="NCBI Taxonomy" id="2741497"/>
    <lineage>
        <taxon>Bacteria</taxon>
        <taxon>Bacillati</taxon>
        <taxon>Actinomycetota</taxon>
        <taxon>Actinomycetes</taxon>
        <taxon>Actinomycetales</taxon>
        <taxon>Actinomycetaceae</taxon>
        <taxon>Peptidiphaga</taxon>
    </lineage>
</organism>
<dbReference type="Proteomes" id="UP000078368">
    <property type="component" value="Unassembled WGS sequence"/>
</dbReference>
<dbReference type="Gene3D" id="3.40.190.10">
    <property type="entry name" value="Periplasmic binding protein-like II"/>
    <property type="match status" value="2"/>
</dbReference>
<comment type="caution">
    <text evidence="7">The sequence shown here is derived from an EMBL/GenBank/DDBJ whole genome shotgun (WGS) entry which is preliminary data.</text>
</comment>
<sequence>MLRKTRVVAVACACMLALASCGSADDAVRDYNQSDIAVFDASSVRADPKIAAMVPRAAKADGKLTIGSNLYYAPADFKQGETPVGYEMDVMRAVAARMGLDLEIQESSFDSILPRIPKRYEAGASAFTITNERTANFNMIQYYEVGTSWAVAAGNPSKFTPGSICGRTIGVQTGTLQDEAVAKTAKKCHKQPTIQRYDAQENVTLALSGGKIEAMTADSSVINYAIHRAKGALEAAGPIMEKAPQGIVVSKDNPALTAAIQASLQSLMDDGTLKKIFKSWNIDENIASKALLNPKV</sequence>
<dbReference type="SMART" id="SM00062">
    <property type="entry name" value="PBPb"/>
    <property type="match status" value="1"/>
</dbReference>
<evidence type="ECO:0000256" key="1">
    <source>
        <dbReference type="ARBA" id="ARBA00004196"/>
    </source>
</evidence>
<dbReference type="InterPro" id="IPR001638">
    <property type="entry name" value="Solute-binding_3/MltF_N"/>
</dbReference>
<accession>A0A179B0J7</accession>